<evidence type="ECO:0008006" key="4">
    <source>
        <dbReference type="Google" id="ProtNLM"/>
    </source>
</evidence>
<feature type="coiled-coil region" evidence="1">
    <location>
        <begin position="128"/>
        <end position="183"/>
    </location>
</feature>
<sequence>MVKFFIIFATFSLLNAGNLSELIHLAQSAKQVEFIKFSKNIYTKNATKKDLNIDISGRYTIMQKDGEYKSKSGSMLLRFEYLLFDGGERDAIQKIQSYENASEIYKSEAYKNLISLQVGKIYFNAIAIEALIQNKQNELNAINIANANSEFFYEFGEIDEVEFNALNDALSAAKSELDELYLRQVELISRINLLSNAKLNFIRGSKMQMPEFWSKAKNANLQAKKKEALINEQSTTQSQSKLIPKIYLKDSQVLNENSFKKGDASSAQMAKRYLDTNKPLLELSWSLPSSLNKSTEQQKNEAKYQKIALALSEEERISLQRLEALEALIKRLDAEQKIKQTKVSSVQKSFENLARLYIWGKISYNEFLFLLDDNVAWLNGFWLDKDELEIRKMEYYYERGDEILKRIKDE</sequence>
<accession>A0ABM8Q1Z2</accession>
<evidence type="ECO:0000313" key="3">
    <source>
        <dbReference type="Proteomes" id="UP000789359"/>
    </source>
</evidence>
<dbReference type="Proteomes" id="UP000789359">
    <property type="component" value="Unassembled WGS sequence"/>
</dbReference>
<organism evidence="2 3">
    <name type="scientific">Campylobacter suis</name>
    <dbReference type="NCBI Taxonomy" id="2790657"/>
    <lineage>
        <taxon>Bacteria</taxon>
        <taxon>Pseudomonadati</taxon>
        <taxon>Campylobacterota</taxon>
        <taxon>Epsilonproteobacteria</taxon>
        <taxon>Campylobacterales</taxon>
        <taxon>Campylobacteraceae</taxon>
        <taxon>Campylobacter</taxon>
    </lineage>
</organism>
<protein>
    <recommendedName>
        <fullName evidence="4">TolC family protein</fullName>
    </recommendedName>
</protein>
<reference evidence="2 3" key="1">
    <citation type="submission" date="2020-11" db="EMBL/GenBank/DDBJ databases">
        <authorList>
            <person name="Peeters C."/>
        </authorList>
    </citation>
    <scope>NUCLEOTIDE SEQUENCE [LARGE SCALE GENOMIC DNA]</scope>
    <source>
        <strain evidence="2 3">LMG 8286</strain>
    </source>
</reference>
<name>A0ABM8Q1Z2_9BACT</name>
<dbReference type="EMBL" id="CAJHOE010000001">
    <property type="protein sequence ID" value="CAD7286787.1"/>
    <property type="molecule type" value="Genomic_DNA"/>
</dbReference>
<keyword evidence="3" id="KW-1185">Reference proteome</keyword>
<comment type="caution">
    <text evidence="2">The sequence shown here is derived from an EMBL/GenBank/DDBJ whole genome shotgun (WGS) entry which is preliminary data.</text>
</comment>
<evidence type="ECO:0000256" key="1">
    <source>
        <dbReference type="SAM" id="Coils"/>
    </source>
</evidence>
<proteinExistence type="predicted"/>
<evidence type="ECO:0000313" key="2">
    <source>
        <dbReference type="EMBL" id="CAD7286787.1"/>
    </source>
</evidence>
<dbReference type="RefSeq" id="WP_230056320.1">
    <property type="nucleotide sequence ID" value="NZ_CAJHOE010000001.1"/>
</dbReference>
<gene>
    <name evidence="2" type="ORF">LMG8286_00537</name>
</gene>
<keyword evidence="1" id="KW-0175">Coiled coil</keyword>
<dbReference type="SUPFAM" id="SSF56954">
    <property type="entry name" value="Outer membrane efflux proteins (OEP)"/>
    <property type="match status" value="1"/>
</dbReference>
<dbReference type="Gene3D" id="1.20.1600.10">
    <property type="entry name" value="Outer membrane efflux proteins (OEP)"/>
    <property type="match status" value="1"/>
</dbReference>